<dbReference type="Proteomes" id="UP000184368">
    <property type="component" value="Unassembled WGS sequence"/>
</dbReference>
<dbReference type="GO" id="GO:0071555">
    <property type="term" value="P:cell wall organization"/>
    <property type="evidence" value="ECO:0007669"/>
    <property type="project" value="UniProtKB-KW"/>
</dbReference>
<evidence type="ECO:0000256" key="7">
    <source>
        <dbReference type="ARBA" id="ARBA00022984"/>
    </source>
</evidence>
<proteinExistence type="inferred from homology"/>
<comment type="similarity">
    <text evidence="2 12">Belongs to the glycosyltransferase 4 family. MraY subfamily.</text>
</comment>
<dbReference type="GO" id="GO:0008360">
    <property type="term" value="P:regulation of cell shape"/>
    <property type="evidence" value="ECO:0007669"/>
    <property type="project" value="UniProtKB-KW"/>
</dbReference>
<keyword evidence="11 12" id="KW-0961">Cell wall biogenesis/degradation</keyword>
<dbReference type="GO" id="GO:0051992">
    <property type="term" value="F:UDP-N-acetylmuramoyl-L-alanyl-D-glutamyl-meso-2,6-diaminopimelyl-D-alanyl-D-alanine:undecaprenyl-phosphate transferase activity"/>
    <property type="evidence" value="ECO:0007669"/>
    <property type="project" value="RHEA"/>
</dbReference>
<keyword evidence="4 12" id="KW-0808">Transferase</keyword>
<feature type="transmembrane region" description="Helical" evidence="12">
    <location>
        <begin position="322"/>
        <end position="343"/>
    </location>
</feature>
<dbReference type="HAMAP" id="MF_00038">
    <property type="entry name" value="MraY"/>
    <property type="match status" value="1"/>
</dbReference>
<dbReference type="AlphaFoldDB" id="A0A1M4WHD7"/>
<comment type="catalytic activity">
    <reaction evidence="12">
        <text>UDP-N-acetyl-alpha-D-muramoyl-L-alanyl-gamma-D-glutamyl-meso-2,6-diaminopimeloyl-D-alanyl-D-alanine + di-trans,octa-cis-undecaprenyl phosphate = di-trans,octa-cis-undecaprenyl diphospho-N-acetyl-alpha-D-muramoyl-L-alanyl-D-glutamyl-meso-2,6-diaminopimeloyl-D-alanyl-D-alanine + UMP</text>
        <dbReference type="Rhea" id="RHEA:28386"/>
        <dbReference type="ChEBI" id="CHEBI:57865"/>
        <dbReference type="ChEBI" id="CHEBI:60392"/>
        <dbReference type="ChEBI" id="CHEBI:61386"/>
        <dbReference type="ChEBI" id="CHEBI:61387"/>
        <dbReference type="EC" id="2.7.8.13"/>
    </reaction>
</comment>
<feature type="transmembrane region" description="Helical" evidence="12">
    <location>
        <begin position="25"/>
        <end position="44"/>
    </location>
</feature>
<keyword evidence="9 12" id="KW-0472">Membrane</keyword>
<feature type="transmembrane region" description="Helical" evidence="12">
    <location>
        <begin position="76"/>
        <end position="94"/>
    </location>
</feature>
<dbReference type="InterPro" id="IPR000715">
    <property type="entry name" value="Glycosyl_transferase_4"/>
</dbReference>
<sequence length="425" mass="47392">MLYHLFEWLRNNGTNFPGVELFRFITFRVLIAVLLSLIITTVYGKRLINYLRNKQVGEGVRDLGLAGEQMKKGTPTMGGIIIILAILIPTLLLANLEKVYIRLMIVSTIWLGVIGFIDDYLKLKAKRLAQQAGQAYKKTDADGLAGWFKILGQVGLGVIIGATLYFNDNVTIWREFQGVPKADNADVFSREVNGRTKYFVEAKDPVTTIPFVKNHEFNYSKLLPEAVRPYSWVLFIGIVIFIITAVSNGSNITDGLDGLATGTSALIGVCLGIFAYASGNLLLADYLNIMYIPNLGELSIFIGAMIGACVGFLWYNSFPAQVFMGDTGSLTLGGIIAALAIIVHKELLIPIFCGVFLVENLSVMMQVSYFKYTKKKYGEGRRIFLMSPLHHHYQKKGYHEAKIVTRFWIVTLLCVVFSIVTLKLR</sequence>
<evidence type="ECO:0000256" key="4">
    <source>
        <dbReference type="ARBA" id="ARBA00022679"/>
    </source>
</evidence>
<evidence type="ECO:0000313" key="16">
    <source>
        <dbReference type="Proteomes" id="UP000184368"/>
    </source>
</evidence>
<keyword evidence="12" id="KW-1003">Cell membrane</keyword>
<dbReference type="PROSITE" id="PS01348">
    <property type="entry name" value="MRAY_2"/>
    <property type="match status" value="1"/>
</dbReference>
<feature type="transmembrane region" description="Helical" evidence="12">
    <location>
        <begin position="146"/>
        <end position="166"/>
    </location>
</feature>
<dbReference type="UniPathway" id="UPA00219"/>
<dbReference type="GO" id="GO:0046872">
    <property type="term" value="F:metal ion binding"/>
    <property type="evidence" value="ECO:0007669"/>
    <property type="project" value="UniProtKB-KW"/>
</dbReference>
<protein>
    <recommendedName>
        <fullName evidence="12 13">Phospho-N-acetylmuramoyl-pentapeptide-transferase</fullName>
        <ecNumber evidence="12 13">2.7.8.13</ecNumber>
    </recommendedName>
    <alternativeName>
        <fullName evidence="12">UDP-MurNAc-pentapeptide phosphotransferase</fullName>
    </alternativeName>
</protein>
<dbReference type="GO" id="GO:0009252">
    <property type="term" value="P:peptidoglycan biosynthetic process"/>
    <property type="evidence" value="ECO:0007669"/>
    <property type="project" value="UniProtKB-UniRule"/>
</dbReference>
<reference evidence="15 16" key="1">
    <citation type="submission" date="2016-11" db="EMBL/GenBank/DDBJ databases">
        <authorList>
            <person name="Jaros S."/>
            <person name="Januszkiewicz K."/>
            <person name="Wedrychowicz H."/>
        </authorList>
    </citation>
    <scope>NUCLEOTIDE SEQUENCE [LARGE SCALE GENOMIC DNA]</scope>
    <source>
        <strain evidence="15 16">DSM 26897</strain>
    </source>
</reference>
<dbReference type="OrthoDB" id="9805475at2"/>
<dbReference type="STRING" id="1302690.BUE76_07245"/>
<evidence type="ECO:0000256" key="8">
    <source>
        <dbReference type="ARBA" id="ARBA00022989"/>
    </source>
</evidence>
<dbReference type="EMBL" id="FQUO01000003">
    <property type="protein sequence ID" value="SHE80646.1"/>
    <property type="molecule type" value="Genomic_DNA"/>
</dbReference>
<comment type="function">
    <text evidence="12">Catalyzes the initial step of the lipid cycle reactions in the biosynthesis of the cell wall peptidoglycan: transfers peptidoglycan precursor phospho-MurNAc-pentapeptide from UDP-MurNAc-pentapeptide onto the lipid carrier undecaprenyl phosphate, yielding undecaprenyl-pyrophosphoryl-MurNAc-pentapeptide, known as lipid I.</text>
</comment>
<feature type="binding site" evidence="14">
    <location>
        <position position="251"/>
    </location>
    <ligand>
        <name>Mg(2+)</name>
        <dbReference type="ChEBI" id="CHEBI:18420"/>
    </ligand>
</feature>
<keyword evidence="8 12" id="KW-1133">Transmembrane helix</keyword>
<evidence type="ECO:0000256" key="2">
    <source>
        <dbReference type="ARBA" id="ARBA00005583"/>
    </source>
</evidence>
<dbReference type="Pfam" id="PF10555">
    <property type="entry name" value="MraY_sig1"/>
    <property type="match status" value="1"/>
</dbReference>
<evidence type="ECO:0000256" key="11">
    <source>
        <dbReference type="ARBA" id="ARBA00023316"/>
    </source>
</evidence>
<dbReference type="RefSeq" id="WP_073040419.1">
    <property type="nucleotide sequence ID" value="NZ_FQUO01000003.1"/>
</dbReference>
<evidence type="ECO:0000313" key="15">
    <source>
        <dbReference type="EMBL" id="SHE80646.1"/>
    </source>
</evidence>
<gene>
    <name evidence="12" type="primary">mraY</name>
    <name evidence="15" type="ORF">SAMN05444008_10329</name>
</gene>
<dbReference type="GO" id="GO:0005886">
    <property type="term" value="C:plasma membrane"/>
    <property type="evidence" value="ECO:0007669"/>
    <property type="project" value="UniProtKB-SubCell"/>
</dbReference>
<dbReference type="EC" id="2.7.8.13" evidence="12 13"/>
<keyword evidence="5 12" id="KW-0812">Transmembrane</keyword>
<feature type="transmembrane region" description="Helical" evidence="12">
    <location>
        <begin position="403"/>
        <end position="422"/>
    </location>
</feature>
<dbReference type="GO" id="GO:0008963">
    <property type="term" value="F:phospho-N-acetylmuramoyl-pentapeptide-transferase activity"/>
    <property type="evidence" value="ECO:0007669"/>
    <property type="project" value="UniProtKB-UniRule"/>
</dbReference>
<feature type="transmembrane region" description="Helical" evidence="12">
    <location>
        <begin position="298"/>
        <end position="315"/>
    </location>
</feature>
<keyword evidence="12 14" id="KW-0479">Metal-binding</keyword>
<evidence type="ECO:0000256" key="3">
    <source>
        <dbReference type="ARBA" id="ARBA00022618"/>
    </source>
</evidence>
<feature type="transmembrane region" description="Helical" evidence="12">
    <location>
        <begin position="349"/>
        <end position="372"/>
    </location>
</feature>
<accession>A0A1M4WHD7</accession>
<dbReference type="PANTHER" id="PTHR22926:SF5">
    <property type="entry name" value="PHOSPHO-N-ACETYLMURAMOYL-PENTAPEPTIDE-TRANSFERASE HOMOLOG"/>
    <property type="match status" value="1"/>
</dbReference>
<feature type="transmembrane region" description="Helical" evidence="12">
    <location>
        <begin position="229"/>
        <end position="247"/>
    </location>
</feature>
<keyword evidence="10 12" id="KW-0131">Cell cycle</keyword>
<keyword evidence="6 12" id="KW-0133">Cell shape</keyword>
<dbReference type="Pfam" id="PF00953">
    <property type="entry name" value="Glycos_transf_4"/>
    <property type="match status" value="1"/>
</dbReference>
<keyword evidence="16" id="KW-1185">Reference proteome</keyword>
<dbReference type="InterPro" id="IPR018480">
    <property type="entry name" value="PNAcMuramoyl-5peptid_Trfase_CS"/>
</dbReference>
<dbReference type="PROSITE" id="PS01347">
    <property type="entry name" value="MRAY_1"/>
    <property type="match status" value="1"/>
</dbReference>
<keyword evidence="12 14" id="KW-0460">Magnesium</keyword>
<dbReference type="CDD" id="cd06852">
    <property type="entry name" value="GT_MraY"/>
    <property type="match status" value="1"/>
</dbReference>
<organism evidence="15 16">
    <name type="scientific">Cnuella takakiae</name>
    <dbReference type="NCBI Taxonomy" id="1302690"/>
    <lineage>
        <taxon>Bacteria</taxon>
        <taxon>Pseudomonadati</taxon>
        <taxon>Bacteroidota</taxon>
        <taxon>Chitinophagia</taxon>
        <taxon>Chitinophagales</taxon>
        <taxon>Chitinophagaceae</taxon>
        <taxon>Cnuella</taxon>
    </lineage>
</organism>
<feature type="transmembrane region" description="Helical" evidence="12">
    <location>
        <begin position="259"/>
        <end position="278"/>
    </location>
</feature>
<name>A0A1M4WHD7_9BACT</name>
<dbReference type="PANTHER" id="PTHR22926">
    <property type="entry name" value="PHOSPHO-N-ACETYLMURAMOYL-PENTAPEPTIDE-TRANSFERASE"/>
    <property type="match status" value="1"/>
</dbReference>
<evidence type="ECO:0000256" key="5">
    <source>
        <dbReference type="ARBA" id="ARBA00022692"/>
    </source>
</evidence>
<evidence type="ECO:0000256" key="6">
    <source>
        <dbReference type="ARBA" id="ARBA00022960"/>
    </source>
</evidence>
<dbReference type="NCBIfam" id="TIGR00445">
    <property type="entry name" value="mraY"/>
    <property type="match status" value="1"/>
</dbReference>
<comment type="subcellular location">
    <subcellularLocation>
        <location evidence="12">Cell membrane</location>
        <topology evidence="12">Multi-pass membrane protein</topology>
    </subcellularLocation>
    <subcellularLocation>
        <location evidence="1">Membrane</location>
        <topology evidence="1">Multi-pass membrane protein</topology>
    </subcellularLocation>
</comment>
<evidence type="ECO:0000256" key="12">
    <source>
        <dbReference type="HAMAP-Rule" id="MF_00038"/>
    </source>
</evidence>
<comment type="cofactor">
    <cofactor evidence="12 14">
        <name>Mg(2+)</name>
        <dbReference type="ChEBI" id="CHEBI:18420"/>
    </cofactor>
</comment>
<evidence type="ECO:0000256" key="10">
    <source>
        <dbReference type="ARBA" id="ARBA00023306"/>
    </source>
</evidence>
<comment type="pathway">
    <text evidence="12">Cell wall biogenesis; peptidoglycan biosynthesis.</text>
</comment>
<dbReference type="GO" id="GO:0051301">
    <property type="term" value="P:cell division"/>
    <property type="evidence" value="ECO:0007669"/>
    <property type="project" value="UniProtKB-KW"/>
</dbReference>
<feature type="transmembrane region" description="Helical" evidence="12">
    <location>
        <begin position="100"/>
        <end position="121"/>
    </location>
</feature>
<keyword evidence="3 12" id="KW-0132">Cell division</keyword>
<dbReference type="InterPro" id="IPR003524">
    <property type="entry name" value="PNAcMuramoyl-5peptid_Trfase"/>
</dbReference>
<evidence type="ECO:0000256" key="9">
    <source>
        <dbReference type="ARBA" id="ARBA00023136"/>
    </source>
</evidence>
<keyword evidence="7 12" id="KW-0573">Peptidoglycan synthesis</keyword>
<evidence type="ECO:0000256" key="1">
    <source>
        <dbReference type="ARBA" id="ARBA00004141"/>
    </source>
</evidence>
<evidence type="ECO:0000256" key="13">
    <source>
        <dbReference type="NCBIfam" id="TIGR00445"/>
    </source>
</evidence>
<evidence type="ECO:0000256" key="14">
    <source>
        <dbReference type="PIRSR" id="PIRSR600715-1"/>
    </source>
</evidence>
<feature type="binding site" evidence="14">
    <location>
        <position position="326"/>
    </location>
    <ligand>
        <name>Mg(2+)</name>
        <dbReference type="ChEBI" id="CHEBI:18420"/>
    </ligand>
</feature>